<comment type="caution">
    <text evidence="5">The sequence shown here is derived from an EMBL/GenBank/DDBJ whole genome shotgun (WGS) entry which is preliminary data.</text>
</comment>
<name>K1RVK0_9ZZZZ</name>
<dbReference type="SUPFAM" id="SSF116734">
    <property type="entry name" value="DNA methylase specificity domain"/>
    <property type="match status" value="1"/>
</dbReference>
<protein>
    <submittedName>
        <fullName evidence="5">Restriction modification system DNA specificity protein</fullName>
    </submittedName>
</protein>
<dbReference type="EMBL" id="AJWZ01010825">
    <property type="protein sequence ID" value="EKC47354.1"/>
    <property type="molecule type" value="Genomic_DNA"/>
</dbReference>
<accession>K1RVK0</accession>
<evidence type="ECO:0000256" key="1">
    <source>
        <dbReference type="ARBA" id="ARBA00010923"/>
    </source>
</evidence>
<reference evidence="5" key="1">
    <citation type="journal article" date="2013" name="Environ. Microbiol.">
        <title>Microbiota from the distal guts of lean and obese adolescents exhibit partial functional redundancy besides clear differences in community structure.</title>
        <authorList>
            <person name="Ferrer M."/>
            <person name="Ruiz A."/>
            <person name="Lanza F."/>
            <person name="Haange S.B."/>
            <person name="Oberbach A."/>
            <person name="Till H."/>
            <person name="Bargiela R."/>
            <person name="Campoy C."/>
            <person name="Segura M.T."/>
            <person name="Richter M."/>
            <person name="von Bergen M."/>
            <person name="Seifert J."/>
            <person name="Suarez A."/>
        </authorList>
    </citation>
    <scope>NUCLEOTIDE SEQUENCE</scope>
</reference>
<dbReference type="InterPro" id="IPR044946">
    <property type="entry name" value="Restrct_endonuc_typeI_TRD_sf"/>
</dbReference>
<dbReference type="AlphaFoldDB" id="K1RVK0"/>
<dbReference type="PANTHER" id="PTHR43140:SF1">
    <property type="entry name" value="TYPE I RESTRICTION ENZYME ECOKI SPECIFICITY SUBUNIT"/>
    <property type="match status" value="1"/>
</dbReference>
<sequence>MNKLSELINKLCPNGVEYKPLEKCCNILDNMRKPITKSAREKGNYPYYGANGIQDYVSNYIFDGKFILVGEDGSVINRNGNPIVTWAEGKIWVNNHAHIIEEIEGIQLRYLYYYIQTINVANLIHGNIPKLNQGDFRN</sequence>
<comment type="similarity">
    <text evidence="1">Belongs to the type-I restriction system S methylase family.</text>
</comment>
<evidence type="ECO:0000256" key="3">
    <source>
        <dbReference type="ARBA" id="ARBA00023125"/>
    </source>
</evidence>
<evidence type="ECO:0000259" key="4">
    <source>
        <dbReference type="Pfam" id="PF01420"/>
    </source>
</evidence>
<dbReference type="PANTHER" id="PTHR43140">
    <property type="entry name" value="TYPE-1 RESTRICTION ENZYME ECOKI SPECIFICITY PROTEIN"/>
    <property type="match status" value="1"/>
</dbReference>
<dbReference type="InterPro" id="IPR051212">
    <property type="entry name" value="Type-I_RE_S_subunit"/>
</dbReference>
<proteinExistence type="inferred from homology"/>
<gene>
    <name evidence="5" type="ORF">OBE_15752</name>
</gene>
<evidence type="ECO:0000313" key="5">
    <source>
        <dbReference type="EMBL" id="EKC47354.1"/>
    </source>
</evidence>
<dbReference type="Gene3D" id="3.90.220.20">
    <property type="entry name" value="DNA methylase specificity domains"/>
    <property type="match status" value="1"/>
</dbReference>
<feature type="domain" description="Type I restriction modification DNA specificity" evidence="4">
    <location>
        <begin position="14"/>
        <end position="138"/>
    </location>
</feature>
<organism evidence="5">
    <name type="scientific">human gut metagenome</name>
    <dbReference type="NCBI Taxonomy" id="408170"/>
    <lineage>
        <taxon>unclassified sequences</taxon>
        <taxon>metagenomes</taxon>
        <taxon>organismal metagenomes</taxon>
    </lineage>
</organism>
<dbReference type="GO" id="GO:0003677">
    <property type="term" value="F:DNA binding"/>
    <property type="evidence" value="ECO:0007669"/>
    <property type="project" value="UniProtKB-KW"/>
</dbReference>
<dbReference type="CDD" id="cd17262">
    <property type="entry name" value="RMtype1_S_Aco12261I-TRD2-CR2"/>
    <property type="match status" value="1"/>
</dbReference>
<evidence type="ECO:0000256" key="2">
    <source>
        <dbReference type="ARBA" id="ARBA00022747"/>
    </source>
</evidence>
<dbReference type="GO" id="GO:0009307">
    <property type="term" value="P:DNA restriction-modification system"/>
    <property type="evidence" value="ECO:0007669"/>
    <property type="project" value="UniProtKB-KW"/>
</dbReference>
<keyword evidence="2" id="KW-0680">Restriction system</keyword>
<dbReference type="Pfam" id="PF01420">
    <property type="entry name" value="Methylase_S"/>
    <property type="match status" value="1"/>
</dbReference>
<keyword evidence="3" id="KW-0238">DNA-binding</keyword>
<dbReference type="InterPro" id="IPR000055">
    <property type="entry name" value="Restrct_endonuc_typeI_TRD"/>
</dbReference>